<dbReference type="EC" id="2.1.1.-" evidence="5"/>
<dbReference type="PIRSF" id="PIRSF037350">
    <property type="entry name" value="Mtase_ZK1128_prd"/>
    <property type="match status" value="1"/>
</dbReference>
<dbReference type="InterPro" id="IPR010286">
    <property type="entry name" value="METTL16/RlmF"/>
</dbReference>
<evidence type="ECO:0000256" key="2">
    <source>
        <dbReference type="ARBA" id="ARBA00022603"/>
    </source>
</evidence>
<dbReference type="InterPro" id="IPR002052">
    <property type="entry name" value="DNA_methylase_N6_adenine_CS"/>
</dbReference>
<feature type="region of interest" description="Disordered" evidence="6">
    <location>
        <begin position="197"/>
        <end position="220"/>
    </location>
</feature>
<keyword evidence="4" id="KW-0949">S-adenosyl-L-methionine</keyword>
<name>A0ABM4TN18_DROSZ</name>
<dbReference type="PANTHER" id="PTHR13393">
    <property type="entry name" value="SAM-DEPENDENT METHYLTRANSFERASE"/>
    <property type="match status" value="1"/>
</dbReference>
<evidence type="ECO:0000256" key="1">
    <source>
        <dbReference type="ARBA" id="ARBA00005878"/>
    </source>
</evidence>
<accession>A0ABM4TN18</accession>
<gene>
    <name evidence="8" type="primary">LOC108010307</name>
</gene>
<dbReference type="RefSeq" id="XP_070851359.1">
    <property type="nucleotide sequence ID" value="XM_070995258.1"/>
</dbReference>
<dbReference type="InterPro" id="IPR017182">
    <property type="entry name" value="METTL16/PsiM"/>
</dbReference>
<dbReference type="Pfam" id="PF05971">
    <property type="entry name" value="Methyltransf_10"/>
    <property type="match status" value="1"/>
</dbReference>
<keyword evidence="2 5" id="KW-0489">Methyltransferase</keyword>
<evidence type="ECO:0000256" key="3">
    <source>
        <dbReference type="ARBA" id="ARBA00022679"/>
    </source>
</evidence>
<keyword evidence="7" id="KW-1185">Reference proteome</keyword>
<evidence type="ECO:0000256" key="4">
    <source>
        <dbReference type="ARBA" id="ARBA00022691"/>
    </source>
</evidence>
<evidence type="ECO:0000313" key="8">
    <source>
        <dbReference type="RefSeq" id="XP_070851359.1"/>
    </source>
</evidence>
<dbReference type="Proteomes" id="UP001652628">
    <property type="component" value="Chromosome 2R"/>
</dbReference>
<keyword evidence="3 5" id="KW-0808">Transferase</keyword>
<dbReference type="SUPFAM" id="SSF53335">
    <property type="entry name" value="S-adenosyl-L-methionine-dependent methyltransferases"/>
    <property type="match status" value="1"/>
</dbReference>
<dbReference type="PANTHER" id="PTHR13393:SF0">
    <property type="entry name" value="RNA N6-ADENOSINE-METHYLTRANSFERASE METTL16"/>
    <property type="match status" value="1"/>
</dbReference>
<dbReference type="GeneID" id="108010307"/>
<dbReference type="Gene3D" id="3.40.50.150">
    <property type="entry name" value="Vaccinia Virus protein VP39"/>
    <property type="match status" value="1"/>
</dbReference>
<proteinExistence type="inferred from homology"/>
<dbReference type="CDD" id="cd02440">
    <property type="entry name" value="AdoMet_MTases"/>
    <property type="match status" value="1"/>
</dbReference>
<protein>
    <recommendedName>
        <fullName evidence="5">U6 small nuclear RNA (adenine-(43)-N(6))-methyltransferase</fullName>
        <ecNumber evidence="5">2.1.1.-</ecNumber>
    </recommendedName>
</protein>
<sequence length="335" mass="39030">MVKTKGNAKKFGMHPRNVLRQPPDYTKLAIKYKDFRQECELELNGKVFVNFRNEKTLRELTKMLLKEYYDLNVDFAPGSLVPTLALRLNYILWLEDLMEPLKLKDIRGIDIGCGSSCIYSLLGAKKNGWHMLALESKLQNIEYARENVKKNQLESLIEVYAQPDKMSIFKSYFEKDRQELQYHFCLCNPPFFDSNLPNPFGGNTRNPERRPAPNNARTGSQEELTCAGGEVQFVQRIIDESLENKLRVRIFTTMLGVKANVPRILDYLKERQVTSVSTTEFHQGHTTRWAVAWSYHAEPLSQETTYFSCRQLHKRMNSDLPIRHHFVLSESFRPK</sequence>
<evidence type="ECO:0000313" key="7">
    <source>
        <dbReference type="Proteomes" id="UP001652628"/>
    </source>
</evidence>
<evidence type="ECO:0000256" key="5">
    <source>
        <dbReference type="PIRNR" id="PIRNR037350"/>
    </source>
</evidence>
<dbReference type="PROSITE" id="PS00092">
    <property type="entry name" value="N6_MTASE"/>
    <property type="match status" value="1"/>
</dbReference>
<dbReference type="InterPro" id="IPR029063">
    <property type="entry name" value="SAM-dependent_MTases_sf"/>
</dbReference>
<evidence type="ECO:0000256" key="6">
    <source>
        <dbReference type="SAM" id="MobiDB-lite"/>
    </source>
</evidence>
<comment type="similarity">
    <text evidence="1 5">Belongs to the methyltransferase superfamily. METTL16/RlmF family.</text>
</comment>
<reference evidence="8" key="1">
    <citation type="submission" date="2025-08" db="UniProtKB">
        <authorList>
            <consortium name="RefSeq"/>
        </authorList>
    </citation>
    <scope>IDENTIFICATION</scope>
</reference>
<organism evidence="7 8">
    <name type="scientific">Drosophila suzukii</name>
    <name type="common">Spotted-wing drosophila fruit fly</name>
    <dbReference type="NCBI Taxonomy" id="28584"/>
    <lineage>
        <taxon>Eukaryota</taxon>
        <taxon>Metazoa</taxon>
        <taxon>Ecdysozoa</taxon>
        <taxon>Arthropoda</taxon>
        <taxon>Hexapoda</taxon>
        <taxon>Insecta</taxon>
        <taxon>Pterygota</taxon>
        <taxon>Neoptera</taxon>
        <taxon>Endopterygota</taxon>
        <taxon>Diptera</taxon>
        <taxon>Brachycera</taxon>
        <taxon>Muscomorpha</taxon>
        <taxon>Ephydroidea</taxon>
        <taxon>Drosophilidae</taxon>
        <taxon>Drosophila</taxon>
        <taxon>Sophophora</taxon>
    </lineage>
</organism>